<dbReference type="InterPro" id="IPR004013">
    <property type="entry name" value="PHP_dom"/>
</dbReference>
<comment type="catalytic activity">
    <reaction evidence="7 8">
        <text>L-histidinol phosphate + H2O = L-histidinol + phosphate</text>
        <dbReference type="Rhea" id="RHEA:14465"/>
        <dbReference type="ChEBI" id="CHEBI:15377"/>
        <dbReference type="ChEBI" id="CHEBI:43474"/>
        <dbReference type="ChEBI" id="CHEBI:57699"/>
        <dbReference type="ChEBI" id="CHEBI:57980"/>
        <dbReference type="EC" id="3.1.3.15"/>
    </reaction>
</comment>
<dbReference type="PANTHER" id="PTHR21039:SF0">
    <property type="entry name" value="HISTIDINOL-PHOSPHATASE"/>
    <property type="match status" value="1"/>
</dbReference>
<evidence type="ECO:0000259" key="9">
    <source>
        <dbReference type="Pfam" id="PF02811"/>
    </source>
</evidence>
<dbReference type="GO" id="GO:0000105">
    <property type="term" value="P:L-histidine biosynthetic process"/>
    <property type="evidence" value="ECO:0007669"/>
    <property type="project" value="UniProtKB-UniRule"/>
</dbReference>
<dbReference type="NCBIfam" id="NF005996">
    <property type="entry name" value="PRK08123.1"/>
    <property type="match status" value="1"/>
</dbReference>
<dbReference type="RefSeq" id="WP_323466891.1">
    <property type="nucleotide sequence ID" value="NZ_CP144224.1"/>
</dbReference>
<evidence type="ECO:0000256" key="3">
    <source>
        <dbReference type="ARBA" id="ARBA00013085"/>
    </source>
</evidence>
<dbReference type="Pfam" id="PF02811">
    <property type="entry name" value="PHP"/>
    <property type="match status" value="1"/>
</dbReference>
<organism evidence="10 11">
    <name type="scientific">Alkalihalophilus pseudofirmus</name>
    <name type="common">Bacillus pseudofirmus</name>
    <dbReference type="NCBI Taxonomy" id="79885"/>
    <lineage>
        <taxon>Bacteria</taxon>
        <taxon>Bacillati</taxon>
        <taxon>Bacillota</taxon>
        <taxon>Bacilli</taxon>
        <taxon>Bacillales</taxon>
        <taxon>Bacillaceae</taxon>
        <taxon>Alkalihalophilus</taxon>
    </lineage>
</organism>
<evidence type="ECO:0000256" key="2">
    <source>
        <dbReference type="ARBA" id="ARBA00009152"/>
    </source>
</evidence>
<dbReference type="AlphaFoldDB" id="A0AAJ2NP24"/>
<dbReference type="GO" id="GO:0005737">
    <property type="term" value="C:cytoplasm"/>
    <property type="evidence" value="ECO:0007669"/>
    <property type="project" value="TreeGrafter"/>
</dbReference>
<dbReference type="Proteomes" id="UP001285636">
    <property type="component" value="Unassembled WGS sequence"/>
</dbReference>
<evidence type="ECO:0000256" key="6">
    <source>
        <dbReference type="ARBA" id="ARBA00023102"/>
    </source>
</evidence>
<name>A0AAJ2NP24_ALKPS</name>
<feature type="domain" description="PHP" evidence="9">
    <location>
        <begin position="5"/>
        <end position="214"/>
    </location>
</feature>
<gene>
    <name evidence="10" type="primary">hisJ</name>
    <name evidence="10" type="ORF">RYX45_12235</name>
</gene>
<evidence type="ECO:0000313" key="10">
    <source>
        <dbReference type="EMBL" id="MDV2885949.1"/>
    </source>
</evidence>
<dbReference type="EC" id="3.1.3.15" evidence="3 8"/>
<protein>
    <recommendedName>
        <fullName evidence="3 8">Histidinol-phosphatase</fullName>
        <shortName evidence="8">HolPase</shortName>
        <ecNumber evidence="3 8">3.1.3.15</ecNumber>
    </recommendedName>
</protein>
<sequence>MIKHDGHIHSPYCPHGTADTFADYCEQAISDGLSGITFTEHAPLPEGFTDPTPEQDSAMSYGQLTSYIEDLQAVKSFYKNKLSVLIGLEVDFIEGYEKETTTFLNEVGPKLDDSILSCHFININNEYYCIDYSPDVFLTCQTLLGSTDAVYKHYYETVKKSVKSDLGSYKPTRIGHITLCQKFKKKYPATELHSQDITSILQLINDHNYSLDYNGAGTLKPLCGVTYPPGDIASLAHQLGIPLIYGSDAHQVKGMAAGVDTLFDTDILSAPVLR</sequence>
<dbReference type="NCBIfam" id="TIGR01856">
    <property type="entry name" value="hisJ_fam"/>
    <property type="match status" value="1"/>
</dbReference>
<evidence type="ECO:0000256" key="7">
    <source>
        <dbReference type="ARBA" id="ARBA00049158"/>
    </source>
</evidence>
<comment type="pathway">
    <text evidence="1 8">Amino-acid biosynthesis; L-histidine biosynthesis; L-histidine from 5-phospho-alpha-D-ribose 1-diphosphate: step 8/9.</text>
</comment>
<accession>A0AAJ2NP24</accession>
<evidence type="ECO:0000313" key="11">
    <source>
        <dbReference type="Proteomes" id="UP001285636"/>
    </source>
</evidence>
<dbReference type="CDD" id="cd12110">
    <property type="entry name" value="PHP_HisPPase_Hisj_like"/>
    <property type="match status" value="1"/>
</dbReference>
<dbReference type="InterPro" id="IPR016195">
    <property type="entry name" value="Pol/histidinol_Pase-like"/>
</dbReference>
<keyword evidence="4 8" id="KW-0028">Amino-acid biosynthesis</keyword>
<dbReference type="GO" id="GO:0004401">
    <property type="term" value="F:histidinol-phosphatase activity"/>
    <property type="evidence" value="ECO:0007669"/>
    <property type="project" value="UniProtKB-UniRule"/>
</dbReference>
<evidence type="ECO:0000256" key="5">
    <source>
        <dbReference type="ARBA" id="ARBA00022801"/>
    </source>
</evidence>
<dbReference type="InterPro" id="IPR010140">
    <property type="entry name" value="Histidinol_P_phosphatase_HisJ"/>
</dbReference>
<evidence type="ECO:0000256" key="4">
    <source>
        <dbReference type="ARBA" id="ARBA00022605"/>
    </source>
</evidence>
<evidence type="ECO:0000256" key="1">
    <source>
        <dbReference type="ARBA" id="ARBA00004970"/>
    </source>
</evidence>
<evidence type="ECO:0000256" key="8">
    <source>
        <dbReference type="RuleBase" id="RU366003"/>
    </source>
</evidence>
<reference evidence="10" key="1">
    <citation type="submission" date="2023-10" db="EMBL/GenBank/DDBJ databases">
        <title>Screening of Alkalihalophilus pseudofirmusBZ-TG-HK211 and Its Alleviation of Salt Stress on Rapeseed Growth.</title>
        <authorList>
            <person name="Zhao B."/>
            <person name="Guo T."/>
        </authorList>
    </citation>
    <scope>NUCLEOTIDE SEQUENCE</scope>
    <source>
        <strain evidence="10">BZ-TG-HK211</strain>
    </source>
</reference>
<comment type="caution">
    <text evidence="10">The sequence shown here is derived from an EMBL/GenBank/DDBJ whole genome shotgun (WGS) entry which is preliminary data.</text>
</comment>
<dbReference type="Gene3D" id="3.20.20.140">
    <property type="entry name" value="Metal-dependent hydrolases"/>
    <property type="match status" value="1"/>
</dbReference>
<dbReference type="PANTHER" id="PTHR21039">
    <property type="entry name" value="HISTIDINOL PHOSPHATASE-RELATED"/>
    <property type="match status" value="1"/>
</dbReference>
<dbReference type="SUPFAM" id="SSF89550">
    <property type="entry name" value="PHP domain-like"/>
    <property type="match status" value="1"/>
</dbReference>
<keyword evidence="6 8" id="KW-0368">Histidine biosynthesis</keyword>
<proteinExistence type="inferred from homology"/>
<comment type="similarity">
    <text evidence="2 8">Belongs to the PHP hydrolase family. HisK subfamily.</text>
</comment>
<keyword evidence="5 8" id="KW-0378">Hydrolase</keyword>
<dbReference type="EMBL" id="JAWJAY010000002">
    <property type="protein sequence ID" value="MDV2885949.1"/>
    <property type="molecule type" value="Genomic_DNA"/>
</dbReference>